<proteinExistence type="predicted"/>
<dbReference type="OrthoDB" id="3768628at2759"/>
<name>A0A6A6DEL3_9PEZI</name>
<organism evidence="1 2">
    <name type="scientific">Zopfia rhizophila CBS 207.26</name>
    <dbReference type="NCBI Taxonomy" id="1314779"/>
    <lineage>
        <taxon>Eukaryota</taxon>
        <taxon>Fungi</taxon>
        <taxon>Dikarya</taxon>
        <taxon>Ascomycota</taxon>
        <taxon>Pezizomycotina</taxon>
        <taxon>Dothideomycetes</taxon>
        <taxon>Dothideomycetes incertae sedis</taxon>
        <taxon>Zopfiaceae</taxon>
        <taxon>Zopfia</taxon>
    </lineage>
</organism>
<gene>
    <name evidence="1" type="ORF">K469DRAFT_479600</name>
</gene>
<sequence>LGDIFNGHFRLYSTKLFDLLDHPATLKLGTLRFDQSLPPVPDAPFTFPSISIEIALNDSFWLANSHESPYHPFILPSSANLRNNGIRARKAEHEGWWPVFDSWLLFTFFGRGCLRVEVPIEMCADVWGCPEMVEGREGADVVFWGVFVPDQE</sequence>
<evidence type="ECO:0000313" key="2">
    <source>
        <dbReference type="Proteomes" id="UP000800200"/>
    </source>
</evidence>
<dbReference type="EMBL" id="ML994686">
    <property type="protein sequence ID" value="KAF2177575.1"/>
    <property type="molecule type" value="Genomic_DNA"/>
</dbReference>
<accession>A0A6A6DEL3</accession>
<dbReference type="Proteomes" id="UP000800200">
    <property type="component" value="Unassembled WGS sequence"/>
</dbReference>
<dbReference type="AlphaFoldDB" id="A0A6A6DEL3"/>
<keyword evidence="2" id="KW-1185">Reference proteome</keyword>
<feature type="non-terminal residue" evidence="1">
    <location>
        <position position="152"/>
    </location>
</feature>
<reference evidence="1" key="1">
    <citation type="journal article" date="2020" name="Stud. Mycol.">
        <title>101 Dothideomycetes genomes: a test case for predicting lifestyles and emergence of pathogens.</title>
        <authorList>
            <person name="Haridas S."/>
            <person name="Albert R."/>
            <person name="Binder M."/>
            <person name="Bloem J."/>
            <person name="Labutti K."/>
            <person name="Salamov A."/>
            <person name="Andreopoulos B."/>
            <person name="Baker S."/>
            <person name="Barry K."/>
            <person name="Bills G."/>
            <person name="Bluhm B."/>
            <person name="Cannon C."/>
            <person name="Castanera R."/>
            <person name="Culley D."/>
            <person name="Daum C."/>
            <person name="Ezra D."/>
            <person name="Gonzalez J."/>
            <person name="Henrissat B."/>
            <person name="Kuo A."/>
            <person name="Liang C."/>
            <person name="Lipzen A."/>
            <person name="Lutzoni F."/>
            <person name="Magnuson J."/>
            <person name="Mondo S."/>
            <person name="Nolan M."/>
            <person name="Ohm R."/>
            <person name="Pangilinan J."/>
            <person name="Park H.-J."/>
            <person name="Ramirez L."/>
            <person name="Alfaro M."/>
            <person name="Sun H."/>
            <person name="Tritt A."/>
            <person name="Yoshinaga Y."/>
            <person name="Zwiers L.-H."/>
            <person name="Turgeon B."/>
            <person name="Goodwin S."/>
            <person name="Spatafora J."/>
            <person name="Crous P."/>
            <person name="Grigoriev I."/>
        </authorList>
    </citation>
    <scope>NUCLEOTIDE SEQUENCE</scope>
    <source>
        <strain evidence="1">CBS 207.26</strain>
    </source>
</reference>
<protein>
    <submittedName>
        <fullName evidence="1">Uncharacterized protein</fullName>
    </submittedName>
</protein>
<evidence type="ECO:0000313" key="1">
    <source>
        <dbReference type="EMBL" id="KAF2177575.1"/>
    </source>
</evidence>
<feature type="non-terminal residue" evidence="1">
    <location>
        <position position="1"/>
    </location>
</feature>